<reference evidence="1" key="1">
    <citation type="journal article" date="2021" name="Sci. Adv.">
        <title>The American lobster genome reveals insights on longevity, neural, and immune adaptations.</title>
        <authorList>
            <person name="Polinski J.M."/>
            <person name="Zimin A.V."/>
            <person name="Clark K.F."/>
            <person name="Kohn A.B."/>
            <person name="Sadowski N."/>
            <person name="Timp W."/>
            <person name="Ptitsyn A."/>
            <person name="Khanna P."/>
            <person name="Romanova D.Y."/>
            <person name="Williams P."/>
            <person name="Greenwood S.J."/>
            <person name="Moroz L.L."/>
            <person name="Walt D.R."/>
            <person name="Bodnar A.G."/>
        </authorList>
    </citation>
    <scope>NUCLEOTIDE SEQUENCE</scope>
    <source>
        <strain evidence="1">GMGI-L3</strain>
    </source>
</reference>
<dbReference type="AlphaFoldDB" id="A0A8J5MN76"/>
<evidence type="ECO:0000313" key="2">
    <source>
        <dbReference type="Proteomes" id="UP000747542"/>
    </source>
</evidence>
<keyword evidence="2" id="KW-1185">Reference proteome</keyword>
<protein>
    <submittedName>
        <fullName evidence="1">Uncharacterized protein</fullName>
    </submittedName>
</protein>
<accession>A0A8J5MN76</accession>
<gene>
    <name evidence="1" type="ORF">Hamer_G005720</name>
</gene>
<organism evidence="1 2">
    <name type="scientific">Homarus americanus</name>
    <name type="common">American lobster</name>
    <dbReference type="NCBI Taxonomy" id="6706"/>
    <lineage>
        <taxon>Eukaryota</taxon>
        <taxon>Metazoa</taxon>
        <taxon>Ecdysozoa</taxon>
        <taxon>Arthropoda</taxon>
        <taxon>Crustacea</taxon>
        <taxon>Multicrustacea</taxon>
        <taxon>Malacostraca</taxon>
        <taxon>Eumalacostraca</taxon>
        <taxon>Eucarida</taxon>
        <taxon>Decapoda</taxon>
        <taxon>Pleocyemata</taxon>
        <taxon>Astacidea</taxon>
        <taxon>Nephropoidea</taxon>
        <taxon>Nephropidae</taxon>
        <taxon>Homarus</taxon>
    </lineage>
</organism>
<dbReference type="EMBL" id="JAHLQT010037514">
    <property type="protein sequence ID" value="KAG7157312.1"/>
    <property type="molecule type" value="Genomic_DNA"/>
</dbReference>
<proteinExistence type="predicted"/>
<comment type="caution">
    <text evidence="1">The sequence shown here is derived from an EMBL/GenBank/DDBJ whole genome shotgun (WGS) entry which is preliminary data.</text>
</comment>
<dbReference type="Proteomes" id="UP000747542">
    <property type="component" value="Unassembled WGS sequence"/>
</dbReference>
<name>A0A8J5MN76_HOMAM</name>
<sequence length="176" mass="18747">MAVAEFAVKLGATLAATMLPTTHLLHPLRRVPPRLSGLKWHRRDLPWLPASLRMSPPAILGSGKGVVTGVAVGDGGEAEAAEDDADGGMVMTRNFGAEEMKNLVWLKCYTQVWSPSSSSNTALPMKRRNSVWVVGADRSEHTGNSHGVSPGVVAPGPPHSPHLARITHLTRPTSLI</sequence>
<evidence type="ECO:0000313" key="1">
    <source>
        <dbReference type="EMBL" id="KAG7157312.1"/>
    </source>
</evidence>